<name>A0A9N8H4Q8_9STRA</name>
<accession>A0A9N8H4Q8</accession>
<proteinExistence type="predicted"/>
<protein>
    <submittedName>
        <fullName evidence="1">Uncharacterized protein</fullName>
    </submittedName>
</protein>
<evidence type="ECO:0000313" key="2">
    <source>
        <dbReference type="Proteomes" id="UP001153069"/>
    </source>
</evidence>
<comment type="caution">
    <text evidence="1">The sequence shown here is derived from an EMBL/GenBank/DDBJ whole genome shotgun (WGS) entry which is preliminary data.</text>
</comment>
<keyword evidence="2" id="KW-1185">Reference proteome</keyword>
<dbReference type="EMBL" id="CAICTM010000090">
    <property type="protein sequence ID" value="CAB9500756.1"/>
    <property type="molecule type" value="Genomic_DNA"/>
</dbReference>
<dbReference type="AlphaFoldDB" id="A0A9N8H4Q8"/>
<sequence>MITFLVQRYFPGPRSIFNPKKVSARDLLGSFTSDIDIALDWWFYVETVIHFADEVPDVLQKVHLGFTILGTLSWLALASDGRAVDWFVIKPLQCMECLWFSLRRCCCCQSELAARSSRKVGASSSKVMQLWEQSQSEAEETLGMDLSSVQLSTGFLLLCGVIMEDVPQVILTFLIQQHKGEDGTAGLVIANMLTSVYNAFIKLADAYDQRQDIVSVSERS</sequence>
<evidence type="ECO:0000313" key="1">
    <source>
        <dbReference type="EMBL" id="CAB9500756.1"/>
    </source>
</evidence>
<reference evidence="1" key="1">
    <citation type="submission" date="2020-06" db="EMBL/GenBank/DDBJ databases">
        <authorList>
            <consortium name="Plant Systems Biology data submission"/>
        </authorList>
    </citation>
    <scope>NUCLEOTIDE SEQUENCE</scope>
    <source>
        <strain evidence="1">D6</strain>
    </source>
</reference>
<dbReference type="Proteomes" id="UP001153069">
    <property type="component" value="Unassembled WGS sequence"/>
</dbReference>
<organism evidence="1 2">
    <name type="scientific">Seminavis robusta</name>
    <dbReference type="NCBI Taxonomy" id="568900"/>
    <lineage>
        <taxon>Eukaryota</taxon>
        <taxon>Sar</taxon>
        <taxon>Stramenopiles</taxon>
        <taxon>Ochrophyta</taxon>
        <taxon>Bacillariophyta</taxon>
        <taxon>Bacillariophyceae</taxon>
        <taxon>Bacillariophycidae</taxon>
        <taxon>Naviculales</taxon>
        <taxon>Naviculaceae</taxon>
        <taxon>Seminavis</taxon>
    </lineage>
</organism>
<gene>
    <name evidence="1" type="ORF">SEMRO_91_G047720.1</name>
</gene>